<reference evidence="1" key="1">
    <citation type="journal article" date="2021" name="Front. Microbiol.">
        <title>Comprehensive Comparative Genomics and Phenotyping of Methylobacterium Species.</title>
        <authorList>
            <person name="Alessa O."/>
            <person name="Ogura Y."/>
            <person name="Fujitani Y."/>
            <person name="Takami H."/>
            <person name="Hayashi T."/>
            <person name="Sahin N."/>
            <person name="Tani A."/>
        </authorList>
    </citation>
    <scope>NUCLEOTIDE SEQUENCE</scope>
    <source>
        <strain evidence="1">NBRC 15686</strain>
    </source>
</reference>
<evidence type="ECO:0000313" key="2">
    <source>
        <dbReference type="Proteomes" id="UP001055039"/>
    </source>
</evidence>
<protein>
    <recommendedName>
        <fullName evidence="3">Phage tail protein</fullName>
    </recommendedName>
</protein>
<dbReference type="NCBIfam" id="NF047331">
    <property type="entry name" value="phage_HTJ"/>
    <property type="match status" value="1"/>
</dbReference>
<proteinExistence type="predicted"/>
<comment type="caution">
    <text evidence="1">The sequence shown here is derived from an EMBL/GenBank/DDBJ whole genome shotgun (WGS) entry which is preliminary data.</text>
</comment>
<organism evidence="1 2">
    <name type="scientific">Methylorubrum aminovorans</name>
    <dbReference type="NCBI Taxonomy" id="269069"/>
    <lineage>
        <taxon>Bacteria</taxon>
        <taxon>Pseudomonadati</taxon>
        <taxon>Pseudomonadota</taxon>
        <taxon>Alphaproteobacteria</taxon>
        <taxon>Hyphomicrobiales</taxon>
        <taxon>Methylobacteriaceae</taxon>
        <taxon>Methylorubrum</taxon>
    </lineage>
</organism>
<reference evidence="1" key="2">
    <citation type="submission" date="2021-08" db="EMBL/GenBank/DDBJ databases">
        <authorList>
            <person name="Tani A."/>
            <person name="Ola A."/>
            <person name="Ogura Y."/>
            <person name="Katsura K."/>
            <person name="Hayashi T."/>
        </authorList>
    </citation>
    <scope>NUCLEOTIDE SEQUENCE</scope>
    <source>
        <strain evidence="1">NBRC 15686</strain>
    </source>
</reference>
<keyword evidence="2" id="KW-1185">Reference proteome</keyword>
<evidence type="ECO:0000313" key="1">
    <source>
        <dbReference type="EMBL" id="GJE67334.1"/>
    </source>
</evidence>
<name>A0ABQ4UJ33_9HYPH</name>
<dbReference type="RefSeq" id="WP_238228117.1">
    <property type="nucleotide sequence ID" value="NZ_BAAADH010000103.1"/>
</dbReference>
<gene>
    <name evidence="1" type="ORF">LNAOJCKE_4565</name>
</gene>
<evidence type="ECO:0008006" key="3">
    <source>
        <dbReference type="Google" id="ProtNLM"/>
    </source>
</evidence>
<sequence length="85" mass="9232">MADDPARDLARLRTQASKLRDAMASGILTVEGADGTGRVTYRSYAEMRLALGDLNQQINALDAQVGGGIPRRRTRQVVMTGRSGW</sequence>
<accession>A0ABQ4UJ33</accession>
<dbReference type="Proteomes" id="UP001055039">
    <property type="component" value="Unassembled WGS sequence"/>
</dbReference>
<dbReference type="EMBL" id="BPRC01000025">
    <property type="protein sequence ID" value="GJE67334.1"/>
    <property type="molecule type" value="Genomic_DNA"/>
</dbReference>